<dbReference type="AlphaFoldDB" id="A0A0M9GBR0"/>
<name>A0A0M9GBR0_9PSED</name>
<evidence type="ECO:0000313" key="1">
    <source>
        <dbReference type="EMBL" id="KPA87181.1"/>
    </source>
</evidence>
<dbReference type="InterPro" id="IPR004195">
    <property type="entry name" value="Head_decoration_D"/>
</dbReference>
<keyword evidence="2" id="KW-1185">Reference proteome</keyword>
<dbReference type="Pfam" id="PF02924">
    <property type="entry name" value="HDPD"/>
    <property type="match status" value="1"/>
</dbReference>
<proteinExistence type="predicted"/>
<evidence type="ECO:0000313" key="2">
    <source>
        <dbReference type="Proteomes" id="UP000037931"/>
    </source>
</evidence>
<dbReference type="RefSeq" id="WP_054064799.1">
    <property type="nucleotide sequence ID" value="NZ_JSYZ01000044.1"/>
</dbReference>
<accession>A0A0M9GBR0</accession>
<protein>
    <submittedName>
        <fullName evidence="1">Bacteriophage lambda head decoration protein D</fullName>
    </submittedName>
</protein>
<dbReference type="STRING" id="50340.PF66_06314"/>
<sequence>MSNIQQEPVHAGEFLLSEGAGKISREAISVAAGPALVAGQLLGLVTATGEFAAYNPAAEDGTENAACILFAPLGESDTSRRGRAVVRLAEVTEALLTGVDVDAEKALAAHFIILR</sequence>
<dbReference type="PATRIC" id="fig|50340.43.peg.4939"/>
<dbReference type="Proteomes" id="UP000037931">
    <property type="component" value="Unassembled WGS sequence"/>
</dbReference>
<dbReference type="EMBL" id="JSYZ01000044">
    <property type="protein sequence ID" value="KPA87181.1"/>
    <property type="molecule type" value="Genomic_DNA"/>
</dbReference>
<dbReference type="OrthoDB" id="9099687at2"/>
<reference evidence="1 2" key="1">
    <citation type="journal article" date="2015" name="PLoS ONE">
        <title>Rice-Infecting Pseudomonas Genomes Are Highly Accessorized and Harbor Multiple Putative Virulence Mechanisms to Cause Sheath Brown Rot.</title>
        <authorList>
            <person name="Quibod I.L."/>
            <person name="Grande G."/>
            <person name="Oreiro E.G."/>
            <person name="Borja F.N."/>
            <person name="Dossa G.S."/>
            <person name="Mauleon R."/>
            <person name="Cruz C.V."/>
            <person name="Oliva R."/>
        </authorList>
    </citation>
    <scope>NUCLEOTIDE SEQUENCE [LARGE SCALE GENOMIC DNA]</scope>
    <source>
        <strain evidence="1 2">IRRI 6609</strain>
    </source>
</reference>
<gene>
    <name evidence="1" type="ORF">PF66_06314</name>
</gene>
<organism evidence="1 2">
    <name type="scientific">Pseudomonas asplenii</name>
    <dbReference type="NCBI Taxonomy" id="53407"/>
    <lineage>
        <taxon>Bacteria</taxon>
        <taxon>Pseudomonadati</taxon>
        <taxon>Pseudomonadota</taxon>
        <taxon>Gammaproteobacteria</taxon>
        <taxon>Pseudomonadales</taxon>
        <taxon>Pseudomonadaceae</taxon>
        <taxon>Pseudomonas</taxon>
    </lineage>
</organism>
<comment type="caution">
    <text evidence="1">The sequence shown here is derived from an EMBL/GenBank/DDBJ whole genome shotgun (WGS) entry which is preliminary data.</text>
</comment>